<dbReference type="EMBL" id="JBHTLY010000004">
    <property type="protein sequence ID" value="MFD1202294.1"/>
    <property type="molecule type" value="Genomic_DNA"/>
</dbReference>
<accession>A0ABW3TRN8</accession>
<keyword evidence="2" id="KW-1185">Reference proteome</keyword>
<reference evidence="2" key="1">
    <citation type="journal article" date="2019" name="Int. J. Syst. Evol. Microbiol.">
        <title>The Global Catalogue of Microorganisms (GCM) 10K type strain sequencing project: providing services to taxonomists for standard genome sequencing and annotation.</title>
        <authorList>
            <consortium name="The Broad Institute Genomics Platform"/>
            <consortium name="The Broad Institute Genome Sequencing Center for Infectious Disease"/>
            <person name="Wu L."/>
            <person name="Ma J."/>
        </authorList>
    </citation>
    <scope>NUCLEOTIDE SEQUENCE [LARGE SCALE GENOMIC DNA]</scope>
    <source>
        <strain evidence="2">CCUG 50213</strain>
    </source>
</reference>
<evidence type="ECO:0000313" key="1">
    <source>
        <dbReference type="EMBL" id="MFD1202294.1"/>
    </source>
</evidence>
<evidence type="ECO:0000313" key="2">
    <source>
        <dbReference type="Proteomes" id="UP001597181"/>
    </source>
</evidence>
<comment type="caution">
    <text evidence="1">The sequence shown here is derived from an EMBL/GenBank/DDBJ whole genome shotgun (WGS) entry which is preliminary data.</text>
</comment>
<evidence type="ECO:0008006" key="3">
    <source>
        <dbReference type="Google" id="ProtNLM"/>
    </source>
</evidence>
<protein>
    <recommendedName>
        <fullName evidence="3">FXSXX-COOH protein</fullName>
    </recommendedName>
</protein>
<dbReference type="Proteomes" id="UP001597181">
    <property type="component" value="Unassembled WGS sequence"/>
</dbReference>
<name>A0ABW3TRN8_9MICO</name>
<sequence>MSRSTSSPAGLRVVDISEVSERLRSGASSTVPSLASERVVDRCVGARGLSPAAPRRRKLLGACP</sequence>
<gene>
    <name evidence="1" type="ORF">ACFQ3U_10365</name>
</gene>
<proteinExistence type="predicted"/>
<organism evidence="1 2">
    <name type="scientific">Leucobacter albus</name>
    <dbReference type="NCBI Taxonomy" id="272210"/>
    <lineage>
        <taxon>Bacteria</taxon>
        <taxon>Bacillati</taxon>
        <taxon>Actinomycetota</taxon>
        <taxon>Actinomycetes</taxon>
        <taxon>Micrococcales</taxon>
        <taxon>Microbacteriaceae</taxon>
        <taxon>Leucobacter</taxon>
    </lineage>
</organism>
<dbReference type="RefSeq" id="WP_382388891.1">
    <property type="nucleotide sequence ID" value="NZ_JBHTLY010000004.1"/>
</dbReference>